<proteinExistence type="predicted"/>
<accession>A0A1X2HF90</accession>
<gene>
    <name evidence="1" type="ORF">BCR42DRAFT_497405</name>
</gene>
<comment type="caution">
    <text evidence="1">The sequence shown here is derived from an EMBL/GenBank/DDBJ whole genome shotgun (WGS) entry which is preliminary data.</text>
</comment>
<sequence length="161" mass="18380">MHMLGLGFKKIYTLGDLYIGERVAKIADQQSLQFSKVYSSNHIAPIRSELADYIDIMRYIIPSLFVPAYSNRSVMNALLSLFPHESMQRRKTIHQCICPQPALPELPAANDQEVGSTNWLFNKMSRTNNEQSVYTSLELRSKRDPGVKASNAIVVFIRCWK</sequence>
<evidence type="ECO:0000313" key="2">
    <source>
        <dbReference type="Proteomes" id="UP000193560"/>
    </source>
</evidence>
<name>A0A1X2HF90_9FUNG</name>
<dbReference type="AlphaFoldDB" id="A0A1X2HF90"/>
<organism evidence="1 2">
    <name type="scientific">Absidia repens</name>
    <dbReference type="NCBI Taxonomy" id="90262"/>
    <lineage>
        <taxon>Eukaryota</taxon>
        <taxon>Fungi</taxon>
        <taxon>Fungi incertae sedis</taxon>
        <taxon>Mucoromycota</taxon>
        <taxon>Mucoromycotina</taxon>
        <taxon>Mucoromycetes</taxon>
        <taxon>Mucorales</taxon>
        <taxon>Cunninghamellaceae</taxon>
        <taxon>Absidia</taxon>
    </lineage>
</organism>
<dbReference type="OrthoDB" id="2289822at2759"/>
<reference evidence="1 2" key="1">
    <citation type="submission" date="2016-07" db="EMBL/GenBank/DDBJ databases">
        <title>Pervasive Adenine N6-methylation of Active Genes in Fungi.</title>
        <authorList>
            <consortium name="DOE Joint Genome Institute"/>
            <person name="Mondo S.J."/>
            <person name="Dannebaum R.O."/>
            <person name="Kuo R.C."/>
            <person name="Labutti K."/>
            <person name="Haridas S."/>
            <person name="Kuo A."/>
            <person name="Salamov A."/>
            <person name="Ahrendt S.R."/>
            <person name="Lipzen A."/>
            <person name="Sullivan W."/>
            <person name="Andreopoulos W.B."/>
            <person name="Clum A."/>
            <person name="Lindquist E."/>
            <person name="Daum C."/>
            <person name="Ramamoorthy G.K."/>
            <person name="Gryganskyi A."/>
            <person name="Culley D."/>
            <person name="Magnuson J.K."/>
            <person name="James T.Y."/>
            <person name="O'Malley M.A."/>
            <person name="Stajich J.E."/>
            <person name="Spatafora J.W."/>
            <person name="Visel A."/>
            <person name="Grigoriev I.V."/>
        </authorList>
    </citation>
    <scope>NUCLEOTIDE SEQUENCE [LARGE SCALE GENOMIC DNA]</scope>
    <source>
        <strain evidence="1 2">NRRL 1336</strain>
    </source>
</reference>
<protein>
    <submittedName>
        <fullName evidence="1">Uncharacterized protein</fullName>
    </submittedName>
</protein>
<keyword evidence="2" id="KW-1185">Reference proteome</keyword>
<dbReference type="Proteomes" id="UP000193560">
    <property type="component" value="Unassembled WGS sequence"/>
</dbReference>
<dbReference type="EMBL" id="MCGE01000070">
    <property type="protein sequence ID" value="ORY97016.1"/>
    <property type="molecule type" value="Genomic_DNA"/>
</dbReference>
<evidence type="ECO:0000313" key="1">
    <source>
        <dbReference type="EMBL" id="ORY97016.1"/>
    </source>
</evidence>